<keyword evidence="1" id="KW-0812">Transmembrane</keyword>
<keyword evidence="1" id="KW-0472">Membrane</keyword>
<name>A0A4R6WR00_9SPHI</name>
<comment type="caution">
    <text evidence="2">The sequence shown here is derived from an EMBL/GenBank/DDBJ whole genome shotgun (WGS) entry which is preliminary data.</text>
</comment>
<evidence type="ECO:0000256" key="1">
    <source>
        <dbReference type="SAM" id="Phobius"/>
    </source>
</evidence>
<dbReference type="RefSeq" id="WP_133582855.1">
    <property type="nucleotide sequence ID" value="NZ_SNYV01000005.1"/>
</dbReference>
<dbReference type="OrthoDB" id="797616at2"/>
<keyword evidence="3" id="KW-1185">Reference proteome</keyword>
<evidence type="ECO:0000313" key="3">
    <source>
        <dbReference type="Proteomes" id="UP000295292"/>
    </source>
</evidence>
<reference evidence="2 3" key="1">
    <citation type="submission" date="2019-03" db="EMBL/GenBank/DDBJ databases">
        <title>Genomic Encyclopedia of Archaeal and Bacterial Type Strains, Phase II (KMG-II): from individual species to whole genera.</title>
        <authorList>
            <person name="Goeker M."/>
        </authorList>
    </citation>
    <scope>NUCLEOTIDE SEQUENCE [LARGE SCALE GENOMIC DNA]</scope>
    <source>
        <strain evidence="2 3">DSM 28353</strain>
    </source>
</reference>
<dbReference type="EMBL" id="SNYV01000005">
    <property type="protein sequence ID" value="TDQ81078.1"/>
    <property type="molecule type" value="Genomic_DNA"/>
</dbReference>
<accession>A0A4R6WR00</accession>
<keyword evidence="1" id="KW-1133">Transmembrane helix</keyword>
<dbReference type="Proteomes" id="UP000295292">
    <property type="component" value="Unassembled WGS sequence"/>
</dbReference>
<organism evidence="2 3">
    <name type="scientific">Sphingobacterium yanglingense</name>
    <dbReference type="NCBI Taxonomy" id="1437280"/>
    <lineage>
        <taxon>Bacteria</taxon>
        <taxon>Pseudomonadati</taxon>
        <taxon>Bacteroidota</taxon>
        <taxon>Sphingobacteriia</taxon>
        <taxon>Sphingobacteriales</taxon>
        <taxon>Sphingobacteriaceae</taxon>
        <taxon>Sphingobacterium</taxon>
    </lineage>
</organism>
<protein>
    <submittedName>
        <fullName evidence="2">Uncharacterized protein</fullName>
    </submittedName>
</protein>
<dbReference type="AlphaFoldDB" id="A0A4R6WR00"/>
<evidence type="ECO:0000313" key="2">
    <source>
        <dbReference type="EMBL" id="TDQ81078.1"/>
    </source>
</evidence>
<sequence>MENLKNYWLKGIMGLMLVLGVGYFAVNASEKKADPGENKTEKVVTAPDYLVNKGTDFQPRTSVNTGLYCNTTNPRHCVYIPTEEGMTEIPAKDSYSQTEIDNYVSQGWLAPHPSSSLALYAN</sequence>
<proteinExistence type="predicted"/>
<feature type="transmembrane region" description="Helical" evidence="1">
    <location>
        <begin position="7"/>
        <end position="26"/>
    </location>
</feature>
<gene>
    <name evidence="2" type="ORF">CLV99_0453</name>
</gene>